<keyword evidence="2" id="KW-1185">Reference proteome</keyword>
<accession>A0A0F3GSG6</accession>
<name>A0A0F3GSG6_9BACT</name>
<dbReference type="Proteomes" id="UP000033423">
    <property type="component" value="Unassembled WGS sequence"/>
</dbReference>
<gene>
    <name evidence="1" type="ORF">MBAV_003001</name>
</gene>
<evidence type="ECO:0000313" key="1">
    <source>
        <dbReference type="EMBL" id="KJU84806.1"/>
    </source>
</evidence>
<proteinExistence type="predicted"/>
<reference evidence="1 2" key="1">
    <citation type="submission" date="2015-02" db="EMBL/GenBank/DDBJ databases">
        <title>Single-cell genomics of uncultivated deep-branching MTB reveals a conserved set of magnetosome genes.</title>
        <authorList>
            <person name="Kolinko S."/>
            <person name="Richter M."/>
            <person name="Glockner F.O."/>
            <person name="Brachmann A."/>
            <person name="Schuler D."/>
        </authorList>
    </citation>
    <scope>NUCLEOTIDE SEQUENCE [LARGE SCALE GENOMIC DNA]</scope>
    <source>
        <strain evidence="1">TM-1</strain>
    </source>
</reference>
<dbReference type="AlphaFoldDB" id="A0A0F3GSG6"/>
<evidence type="ECO:0000313" key="2">
    <source>
        <dbReference type="Proteomes" id="UP000033423"/>
    </source>
</evidence>
<sequence>MCHHHCCRVSAGKSYKGLNRHVKPYPCKVPKAKDKEMPLPARDLNTVKYLYPTTIPVSQRLKITPVPGLVVFGQYHAIQPSGYGSINGLLRTHNATGRGRIGVHVTVKPEHFYPLTGVPCRLTALTGSLNNAGCLYCMYRSHLRACLHLPQTTTYLKQPCLLQNSLSVLGFIMLIPRPKLLPGKKNNPPKRYKQLQRHKCCTQGMYTALGNL</sequence>
<comment type="caution">
    <text evidence="1">The sequence shown here is derived from an EMBL/GenBank/DDBJ whole genome shotgun (WGS) entry which is preliminary data.</text>
</comment>
<organism evidence="1 2">
    <name type="scientific">Candidatus Magnetobacterium bavaricum</name>
    <dbReference type="NCBI Taxonomy" id="29290"/>
    <lineage>
        <taxon>Bacteria</taxon>
        <taxon>Pseudomonadati</taxon>
        <taxon>Nitrospirota</taxon>
        <taxon>Thermodesulfovibrionia</taxon>
        <taxon>Thermodesulfovibrionales</taxon>
        <taxon>Candidatus Magnetobacteriaceae</taxon>
        <taxon>Candidatus Magnetobacterium</taxon>
    </lineage>
</organism>
<dbReference type="EMBL" id="LACI01001282">
    <property type="protein sequence ID" value="KJU84806.1"/>
    <property type="molecule type" value="Genomic_DNA"/>
</dbReference>
<protein>
    <submittedName>
        <fullName evidence="1">Uncharacterized protein</fullName>
    </submittedName>
</protein>